<dbReference type="AlphaFoldDB" id="A0A9Q4PWJ7"/>
<keyword evidence="5 7" id="KW-1133">Transmembrane helix</keyword>
<dbReference type="NCBIfam" id="NF009242">
    <property type="entry name" value="PRK12599.1-1"/>
    <property type="match status" value="1"/>
</dbReference>
<dbReference type="InterPro" id="IPR007208">
    <property type="entry name" value="MrpF/PhaF-like"/>
</dbReference>
<dbReference type="GO" id="GO:0005886">
    <property type="term" value="C:plasma membrane"/>
    <property type="evidence" value="ECO:0007669"/>
    <property type="project" value="UniProtKB-SubCell"/>
</dbReference>
<evidence type="ECO:0000256" key="7">
    <source>
        <dbReference type="SAM" id="Phobius"/>
    </source>
</evidence>
<proteinExistence type="predicted"/>
<evidence type="ECO:0000313" key="8">
    <source>
        <dbReference type="EMBL" id="MDE4907436.1"/>
    </source>
</evidence>
<feature type="transmembrane region" description="Helical" evidence="7">
    <location>
        <begin position="58"/>
        <end position="78"/>
    </location>
</feature>
<feature type="transmembrane region" description="Helical" evidence="7">
    <location>
        <begin position="6"/>
        <end position="25"/>
    </location>
</feature>
<protein>
    <submittedName>
        <fullName evidence="8">Cation:proton antiporter</fullName>
    </submittedName>
</protein>
<evidence type="ECO:0000256" key="3">
    <source>
        <dbReference type="ARBA" id="ARBA00022475"/>
    </source>
</evidence>
<evidence type="ECO:0000256" key="4">
    <source>
        <dbReference type="ARBA" id="ARBA00022692"/>
    </source>
</evidence>
<keyword evidence="2" id="KW-0813">Transport</keyword>
<dbReference type="RefSeq" id="WP_274924085.1">
    <property type="nucleotide sequence ID" value="NZ_JAKELO010000002.1"/>
</dbReference>
<gene>
    <name evidence="8" type="ORF">L0665_02220</name>
</gene>
<evidence type="ECO:0000256" key="6">
    <source>
        <dbReference type="ARBA" id="ARBA00023136"/>
    </source>
</evidence>
<keyword evidence="6 7" id="KW-0472">Membrane</keyword>
<sequence length="85" mass="9198">MTEIWVVALGLLLLFVILAMVRLWLGPTAPDRVVALDAVNTITVCGIIVFGVAFNETVYVDVAIVYALLSFVGTLWLAKYIGGDL</sequence>
<name>A0A9Q4PWJ7_9EURY</name>
<evidence type="ECO:0000313" key="9">
    <source>
        <dbReference type="Proteomes" id="UP001143747"/>
    </source>
</evidence>
<dbReference type="EMBL" id="JAKELO010000002">
    <property type="protein sequence ID" value="MDE4907436.1"/>
    <property type="molecule type" value="Genomic_DNA"/>
</dbReference>
<dbReference type="Proteomes" id="UP001143747">
    <property type="component" value="Unassembled WGS sequence"/>
</dbReference>
<evidence type="ECO:0000256" key="2">
    <source>
        <dbReference type="ARBA" id="ARBA00022448"/>
    </source>
</evidence>
<dbReference type="GO" id="GO:0015385">
    <property type="term" value="F:sodium:proton antiporter activity"/>
    <property type="evidence" value="ECO:0007669"/>
    <property type="project" value="TreeGrafter"/>
</dbReference>
<evidence type="ECO:0000256" key="5">
    <source>
        <dbReference type="ARBA" id="ARBA00022989"/>
    </source>
</evidence>
<evidence type="ECO:0000256" key="1">
    <source>
        <dbReference type="ARBA" id="ARBA00004651"/>
    </source>
</evidence>
<dbReference type="PANTHER" id="PTHR34702">
    <property type="entry name" value="NA(+)/H(+) ANTIPORTER SUBUNIT F1"/>
    <property type="match status" value="1"/>
</dbReference>
<keyword evidence="3" id="KW-1003">Cell membrane</keyword>
<keyword evidence="4 7" id="KW-0812">Transmembrane</keyword>
<comment type="caution">
    <text evidence="8">The sequence shown here is derived from an EMBL/GenBank/DDBJ whole genome shotgun (WGS) entry which is preliminary data.</text>
</comment>
<dbReference type="PANTHER" id="PTHR34702:SF1">
    <property type="entry name" value="NA(+)_H(+) ANTIPORTER SUBUNIT F"/>
    <property type="match status" value="1"/>
</dbReference>
<keyword evidence="9" id="KW-1185">Reference proteome</keyword>
<feature type="transmembrane region" description="Helical" evidence="7">
    <location>
        <begin position="32"/>
        <end position="52"/>
    </location>
</feature>
<reference evidence="8" key="1">
    <citation type="submission" date="2022-01" db="EMBL/GenBank/DDBJ databases">
        <title>Draft genome of Methanogenium marinum DSM 15558.</title>
        <authorList>
            <person name="Chen S.-C."/>
            <person name="You Y.-T."/>
        </authorList>
    </citation>
    <scope>NUCLEOTIDE SEQUENCE</scope>
    <source>
        <strain evidence="8">DSM 15558</strain>
    </source>
</reference>
<organism evidence="8 9">
    <name type="scientific">Methanogenium marinum</name>
    <dbReference type="NCBI Taxonomy" id="348610"/>
    <lineage>
        <taxon>Archaea</taxon>
        <taxon>Methanobacteriati</taxon>
        <taxon>Methanobacteriota</taxon>
        <taxon>Stenosarchaea group</taxon>
        <taxon>Methanomicrobia</taxon>
        <taxon>Methanomicrobiales</taxon>
        <taxon>Methanomicrobiaceae</taxon>
        <taxon>Methanogenium</taxon>
    </lineage>
</organism>
<comment type="subcellular location">
    <subcellularLocation>
        <location evidence="1">Cell membrane</location>
        <topology evidence="1">Multi-pass membrane protein</topology>
    </subcellularLocation>
</comment>
<accession>A0A9Q4PWJ7</accession>
<dbReference type="Pfam" id="PF04066">
    <property type="entry name" value="MrpF_PhaF"/>
    <property type="match status" value="1"/>
</dbReference>